<dbReference type="OrthoDB" id="9760225at2"/>
<comment type="subcellular location">
    <subcellularLocation>
        <location evidence="1">Cell outer membrane</location>
    </subcellularLocation>
</comment>
<evidence type="ECO:0000313" key="4">
    <source>
        <dbReference type="Proteomes" id="UP000186019"/>
    </source>
</evidence>
<organism evidence="3 4">
    <name type="scientific">Roseovarius nanhaiticus</name>
    <dbReference type="NCBI Taxonomy" id="573024"/>
    <lineage>
        <taxon>Bacteria</taxon>
        <taxon>Pseudomonadati</taxon>
        <taxon>Pseudomonadota</taxon>
        <taxon>Alphaproteobacteria</taxon>
        <taxon>Rhodobacterales</taxon>
        <taxon>Roseobacteraceae</taxon>
        <taxon>Roseovarius</taxon>
    </lineage>
</organism>
<dbReference type="Proteomes" id="UP000186019">
    <property type="component" value="Unassembled WGS sequence"/>
</dbReference>
<dbReference type="EMBL" id="FTNV01000001">
    <property type="protein sequence ID" value="SIS10076.1"/>
    <property type="molecule type" value="Genomic_DNA"/>
</dbReference>
<keyword evidence="1" id="KW-0472">Membrane</keyword>
<gene>
    <name evidence="1" type="primary">lptD</name>
    <name evidence="3" type="ORF">SAMN05421666_1882</name>
</gene>
<dbReference type="RefSeq" id="WP_076532911.1">
    <property type="nucleotide sequence ID" value="NZ_FOAC01000001.1"/>
</dbReference>
<keyword evidence="1" id="KW-0998">Cell outer membrane</keyword>
<dbReference type="InterPro" id="IPR020889">
    <property type="entry name" value="LipoPS_assembly_LptD"/>
</dbReference>
<protein>
    <recommendedName>
        <fullName evidence="1">LPS-assembly protein LptD</fullName>
    </recommendedName>
</protein>
<accession>A0A1N7GC31</accession>
<comment type="caution">
    <text evidence="1">Lacks conserved residue(s) required for the propagation of feature annotation.</text>
</comment>
<reference evidence="3 4" key="1">
    <citation type="submission" date="2017-01" db="EMBL/GenBank/DDBJ databases">
        <authorList>
            <person name="Mah S.A."/>
            <person name="Swanson W.J."/>
            <person name="Moy G.W."/>
            <person name="Vacquier V.D."/>
        </authorList>
    </citation>
    <scope>NUCLEOTIDE SEQUENCE [LARGE SCALE GENOMIC DNA]</scope>
    <source>
        <strain evidence="3 4">DSM 29590</strain>
    </source>
</reference>
<dbReference type="InterPro" id="IPR050218">
    <property type="entry name" value="LptD"/>
</dbReference>
<dbReference type="GO" id="GO:0015920">
    <property type="term" value="P:lipopolysaccharide transport"/>
    <property type="evidence" value="ECO:0007669"/>
    <property type="project" value="InterPro"/>
</dbReference>
<dbReference type="STRING" id="573024.SAMN05216208_0254"/>
<dbReference type="InterPro" id="IPR007543">
    <property type="entry name" value="LptD_C"/>
</dbReference>
<feature type="domain" description="LptD C-terminal" evidence="2">
    <location>
        <begin position="290"/>
        <end position="648"/>
    </location>
</feature>
<comment type="similarity">
    <text evidence="1">Belongs to the LptD family.</text>
</comment>
<evidence type="ECO:0000259" key="2">
    <source>
        <dbReference type="Pfam" id="PF04453"/>
    </source>
</evidence>
<sequence length="742" mass="81828" precursor="true">MIRARHPLPFVAVALGSALAFGAPLATPLAAQERGVATASRTAQAPALLVADDVTITDGSVLTATGNVEAMYEGQRLKAQSITYDRDADTLTITGPLMLDDGQYTTVLADSGELSRDLRDGILTGARVVMDDQLQLAANQISRSEGRYSQLYKAAVTSCRVCKEGDAPLWQIRARRVIHDAETRQLFLDGAQFHVGNVPIAYFPRLRLPDPTVERLTGFLTPTLYNSTLLGTGVKIPYFIRIGDDKDLTLTPFLTDETRTLEFRYRQEFRTGGIEFEGAFSDDDVRRGERRAYLNGRGVFALPQDYVLQFDIEAVSDDAYLLEYGYDSKDRLDSEISVERVRRDEWRRAALTYFHTLRSGEDSSTLPTSVANLDYEKRFFPARMGGELRFAAQAHGHYRTSDLRTDGPDFDRFADGRDVVRLTASADWLRSWTVMNGLRTTFQTGVDVDHIGVQGAAVNTRSDYTDATPRAALTLRYPMAKTTAGGTVHLIEPVVQLGWVGGSTPNIAVDQATRNEFDEGNLLSLSRFSAADRRERGLSAAYGLNWTRFAPGGLRSTLTLGQVVRDKAQLETDGSNSFSLSSGLQGSTSDLLIAGQINTQNGLTFTARSLFDEVFDTTKAEARASWSNAALDLGATYIWLPRDPQELRPGTVSEWAFDASYRLSRHWTGSAEWRYDVASDESVNAGVGVTYTNECVDVTLSASRRFTSSTILEPSTDISLTVGLRGFSARAEDKSYVRECKK</sequence>
<dbReference type="PANTHER" id="PTHR30189">
    <property type="entry name" value="LPS-ASSEMBLY PROTEIN"/>
    <property type="match status" value="1"/>
</dbReference>
<keyword evidence="1" id="KW-0732">Signal</keyword>
<comment type="subunit">
    <text evidence="1">Component of the lipopolysaccharide transport and assembly complex.</text>
</comment>
<evidence type="ECO:0000313" key="3">
    <source>
        <dbReference type="EMBL" id="SIS10076.1"/>
    </source>
</evidence>
<dbReference type="Pfam" id="PF04453">
    <property type="entry name" value="LptD"/>
    <property type="match status" value="1"/>
</dbReference>
<keyword evidence="4" id="KW-1185">Reference proteome</keyword>
<feature type="signal peptide" evidence="1">
    <location>
        <begin position="1"/>
        <end position="22"/>
    </location>
</feature>
<feature type="chain" id="PRO_5009990462" description="LPS-assembly protein LptD" evidence="1">
    <location>
        <begin position="23"/>
        <end position="742"/>
    </location>
</feature>
<dbReference type="GO" id="GO:0009279">
    <property type="term" value="C:cell outer membrane"/>
    <property type="evidence" value="ECO:0007669"/>
    <property type="project" value="UniProtKB-SubCell"/>
</dbReference>
<evidence type="ECO:0000256" key="1">
    <source>
        <dbReference type="HAMAP-Rule" id="MF_01411"/>
    </source>
</evidence>
<dbReference type="HAMAP" id="MF_01411">
    <property type="entry name" value="LPS_assembly_LptD"/>
    <property type="match status" value="1"/>
</dbReference>
<dbReference type="PANTHER" id="PTHR30189:SF1">
    <property type="entry name" value="LPS-ASSEMBLY PROTEIN LPTD"/>
    <property type="match status" value="1"/>
</dbReference>
<dbReference type="GO" id="GO:0043165">
    <property type="term" value="P:Gram-negative-bacterium-type cell outer membrane assembly"/>
    <property type="evidence" value="ECO:0007669"/>
    <property type="project" value="UniProtKB-UniRule"/>
</dbReference>
<comment type="function">
    <text evidence="1">Involved in the assembly of lipopolysaccharide (LPS) at the surface of the outer membrane.</text>
</comment>
<dbReference type="AlphaFoldDB" id="A0A1N7GC31"/>
<name>A0A1N7GC31_9RHOB</name>
<proteinExistence type="inferred from homology"/>
<dbReference type="GO" id="GO:1990351">
    <property type="term" value="C:transporter complex"/>
    <property type="evidence" value="ECO:0007669"/>
    <property type="project" value="TreeGrafter"/>
</dbReference>